<dbReference type="Pfam" id="PF02010">
    <property type="entry name" value="REJ"/>
    <property type="match status" value="1"/>
</dbReference>
<evidence type="ECO:0000256" key="8">
    <source>
        <dbReference type="SAM" id="SignalP"/>
    </source>
</evidence>
<feature type="region of interest" description="Disordered" evidence="6">
    <location>
        <begin position="2487"/>
        <end position="2530"/>
    </location>
</feature>
<dbReference type="PANTHER" id="PTHR46730">
    <property type="entry name" value="POLYCYSTIN-1"/>
    <property type="match status" value="1"/>
</dbReference>
<evidence type="ECO:0000256" key="4">
    <source>
        <dbReference type="ARBA" id="ARBA00022989"/>
    </source>
</evidence>
<feature type="transmembrane region" description="Helical" evidence="7">
    <location>
        <begin position="2456"/>
        <end position="2482"/>
    </location>
</feature>
<dbReference type="GO" id="GO:0098655">
    <property type="term" value="P:monoatomic cation transmembrane transport"/>
    <property type="evidence" value="ECO:0007669"/>
    <property type="project" value="GOC"/>
</dbReference>
<dbReference type="Gene3D" id="2.60.40.10">
    <property type="entry name" value="Immunoglobulins"/>
    <property type="match status" value="2"/>
</dbReference>
<evidence type="ECO:0000259" key="9">
    <source>
        <dbReference type="Pfam" id="PF02010"/>
    </source>
</evidence>
<accession>A0A9J7MTZ6</accession>
<keyword evidence="8" id="KW-0732">Signal</keyword>
<reference evidence="10" key="1">
    <citation type="journal article" date="2020" name="Nat. Ecol. Evol.">
        <title>Deeply conserved synteny resolves early events in vertebrate evolution.</title>
        <authorList>
            <person name="Simakov O."/>
            <person name="Marletaz F."/>
            <person name="Yue J.X."/>
            <person name="O'Connell B."/>
            <person name="Jenkins J."/>
            <person name="Brandt A."/>
            <person name="Calef R."/>
            <person name="Tung C.H."/>
            <person name="Huang T.K."/>
            <person name="Schmutz J."/>
            <person name="Satoh N."/>
            <person name="Yu J.K."/>
            <person name="Putnam N.H."/>
            <person name="Green R.E."/>
            <person name="Rokhsar D.S."/>
        </authorList>
    </citation>
    <scope>NUCLEOTIDE SEQUENCE [LARGE SCALE GENOMIC DNA]</scope>
    <source>
        <strain evidence="10">S238N-H82</strain>
    </source>
</reference>
<gene>
    <name evidence="11" type="primary">LOC118418099</name>
</gene>
<evidence type="ECO:0000256" key="1">
    <source>
        <dbReference type="ARBA" id="ARBA00004370"/>
    </source>
</evidence>
<evidence type="ECO:0000313" key="11">
    <source>
        <dbReference type="RefSeq" id="XP_035679821.1"/>
    </source>
</evidence>
<keyword evidence="10" id="KW-1185">Reference proteome</keyword>
<feature type="chain" id="PRO_5039929611" evidence="8">
    <location>
        <begin position="22"/>
        <end position="2530"/>
    </location>
</feature>
<evidence type="ECO:0000256" key="7">
    <source>
        <dbReference type="SAM" id="Phobius"/>
    </source>
</evidence>
<feature type="region of interest" description="Disordered" evidence="6">
    <location>
        <begin position="546"/>
        <end position="599"/>
    </location>
</feature>
<dbReference type="GO" id="GO:0005886">
    <property type="term" value="C:plasma membrane"/>
    <property type="evidence" value="ECO:0000318"/>
    <property type="project" value="GO_Central"/>
</dbReference>
<keyword evidence="2 7" id="KW-0812">Transmembrane</keyword>
<protein>
    <submittedName>
        <fullName evidence="11">Uncharacterized protein LOC118418099</fullName>
    </submittedName>
</protein>
<evidence type="ECO:0000313" key="10">
    <source>
        <dbReference type="Proteomes" id="UP000001554"/>
    </source>
</evidence>
<feature type="compositionally biased region" description="Basic and acidic residues" evidence="6">
    <location>
        <begin position="565"/>
        <end position="597"/>
    </location>
</feature>
<evidence type="ECO:0000256" key="3">
    <source>
        <dbReference type="ARBA" id="ARBA00022737"/>
    </source>
</evidence>
<comment type="subcellular location">
    <subcellularLocation>
        <location evidence="1">Membrane</location>
    </subcellularLocation>
</comment>
<dbReference type="InterPro" id="IPR013783">
    <property type="entry name" value="Ig-like_fold"/>
</dbReference>
<name>A0A9J7MTZ6_BRAFL</name>
<organism evidence="10 11">
    <name type="scientific">Branchiostoma floridae</name>
    <name type="common">Florida lancelet</name>
    <name type="synonym">Amphioxus</name>
    <dbReference type="NCBI Taxonomy" id="7739"/>
    <lineage>
        <taxon>Eukaryota</taxon>
        <taxon>Metazoa</taxon>
        <taxon>Chordata</taxon>
        <taxon>Cephalochordata</taxon>
        <taxon>Leptocardii</taxon>
        <taxon>Amphioxiformes</taxon>
        <taxon>Branchiostomatidae</taxon>
        <taxon>Branchiostoma</taxon>
    </lineage>
</organism>
<dbReference type="InterPro" id="IPR002859">
    <property type="entry name" value="PKD/REJ-like"/>
</dbReference>
<dbReference type="GO" id="GO:0006816">
    <property type="term" value="P:calcium ion transport"/>
    <property type="evidence" value="ECO:0000318"/>
    <property type="project" value="GO_Central"/>
</dbReference>
<keyword evidence="3" id="KW-0677">Repeat</keyword>
<keyword evidence="5 7" id="KW-0472">Membrane</keyword>
<dbReference type="OrthoDB" id="5981743at2759"/>
<keyword evidence="4 7" id="KW-1133">Transmembrane helix</keyword>
<evidence type="ECO:0000256" key="2">
    <source>
        <dbReference type="ARBA" id="ARBA00022692"/>
    </source>
</evidence>
<dbReference type="PANTHER" id="PTHR46730:SF1">
    <property type="entry name" value="PLAT DOMAIN-CONTAINING PROTEIN"/>
    <property type="match status" value="1"/>
</dbReference>
<feature type="region of interest" description="Disordered" evidence="6">
    <location>
        <begin position="27"/>
        <end position="64"/>
    </location>
</feature>
<evidence type="ECO:0000256" key="5">
    <source>
        <dbReference type="ARBA" id="ARBA00023136"/>
    </source>
</evidence>
<dbReference type="Proteomes" id="UP000001554">
    <property type="component" value="Chromosome 6"/>
</dbReference>
<feature type="compositionally biased region" description="Polar residues" evidence="6">
    <location>
        <begin position="546"/>
        <end position="557"/>
    </location>
</feature>
<feature type="domain" description="PKD/REJ-like" evidence="9">
    <location>
        <begin position="1588"/>
        <end position="1960"/>
    </location>
</feature>
<sequence length="2530" mass="271978">MGRLEPLIVIVVCTAVVVVCGQRWPGQVTTPTPDGSHGPYPSPDGSHGPYPYPDGSEQQPNATHNCRDHPEICRYRQELKTWQDGQHDNGTGICQPLQSVYGLSPMRFCAGLGGCVVGDDCRRWSGLQCLPGTVFCPATNLCLPTNMTSYCINGTTMCSQREIFCAEYGRCVPRDSSCHGDGKGVTCLPGQAFSLESGRCVSTDKKKGEVTCGNREVFSAELGTCVSAAVLDKTQAVTCRPGEVFSADVGRCVLDRDTTWTASCGNGEVFNLEEERCVTVTPRAPYSTQGGSCQPGQSFCLQTGRCVPDTCTTTTTVDKERAVTCSGNEVFSMQANRCVQVMPTSTTTNDDTVTCSENEVFNLQTGQCTRVPTAASKEGPVTCSENEVFNLQTGQCTRVPTAASKEGPVTCSENEFFSLASGGCVARDPEMYNRPTQCKAGEVFCLSAGRCMPVSGECGGVDEHRPSAEPNSPSGRDDNAKPPICGRKEIFCLSAGGCVSKTFCLHERQFDQQTTCGSDETLCLSTDSCVRNCSESWDDPRKLHLNEQQANSMSQTEGGRPGNRGPEKNGPDAKPEGGKTEKETECGRREVQVHAPDDGDCTSLCAEEDEDGPFGIIKKEGDDMFKLHLCYTNTSVQQPSPEDVAGDRGDQGLRLKDLFKVCDPTGPETSTQCLANPPVLVVRYDSSYALSAVKDRAAKISTKVAINAPWRDLRISGARLTLNQYINFEPSSTTRGRMGIDISVQSGGQPGEQHRFTFEVIDNGVNDPPVFKARKEFVVPAVPYDLSGWDGYTVSDVMRHFVDDEEQDNVGAAVVLNELRLSDIGVWSVSLSGDPARFEQLRPPSRNTREVTQGVEQLKLFGPGARLKYEPIERDSHWSFIEARRKTGLTIRAWDGTAFQGGQVISYDPTCPFSEDCGGSNSISKEKVTVVIDREGCDGRSGSGVTTDSCGVCNGDGTSCTDVDCNGDNGGSAVKNNCSHCVGGNTGRASSYGFDCANKCGLYEVHELSGKCIPKGTRVDADCAGSFSLVKRAFENECDHCVGGSTGKDVNFGKNECGHCDDTRDCIDCEGVVGGGKKEDDCGECLDPLDPNFNKGCIALSSVRPRILKAGAKTTLTVSGAGLQQIVNAECKITSVSRGTQGELDAVRLKRKEWSNQAFDLTFNTPRAAGEFDLSCDLSGRDGTLVTKALDRENRLIIIPSEGIQITSVQPDNTEIGGEDPVPVTVTGQGFVDTGDAWCYAVHKRATIQVPAEITSATQATCSLPPLEKSVRVKIGVSLEKPGDGKRRDTDDYSGGWFEYRTVAPQLQSAQFSDNLALVTVVFDKAIEGPRDCQGLFDRASAGKFGSAVCRIVNGNTIVIRLGKEATLRPADQVTLKTDAVTARRSEAGAAASGSVDVLGPETALVPRVELLGPSEVDACTCLRLGARSYNTGGRAVTLSWTVEVDDASVELTDLNAHLSGLTSNSRMRLCNDQGLLESDKEYTFCVAVTNFLGVESEQSCHVVQTLAEVQPFTARIAGSRRRQTVADRRLRLQANVMTPPDSCEQDVDSVTNNLNFRWEVVGSTDFNLDSFTGTVASITGGMKGGKTYSVRFIAYSDTHSSEDTVEIVVRSRDLRPAIAGKTITIGSDQEVTLDGSGSHDPDNADGDMYFQWTCKETDTSLPCYVQRENGEPAPLPLSDQATTSVQGSMLNANTWYTFSLIIRKGNRSASTSVKLFVSPNEVPQVEVDPVPEKVNPDRRVVINFRLTTTLPDTTVTLECLEQEGYGYVDLEEVTANGETSRTYPKPATRQPVNVVILPDSLAPNTQYTFRATAAHSGGEAYADVVIVTNAAPSPGDFQVEPMEGTALSDTFTLSAEGWTDDEDNALEYRFSYIGPDGRSVLLRGRTEDSQYEATLPAGTGADNELTLVVDVFDGRQASSRMTFDVTVNPPAEITNDTVDNVRGEVVTSLLTGDVNKAMSSVISMVKTVKKVGGNLTEALQDVVNELKAALTNKITETIPNDEEEVDNALRGLAGTFDEDSNMGEETRTKAKDYISGLIDDFYEMVDEVSENNNASNNGQDKRRRKRNVNTNVVTTPMTTTQVSDMLLVFDAMLASIDESSPDAATTKLEFRSTVELGMVGLCRGQSYGGSASVAMSGNAVVRTDLTLFDDIADQQLLASCDGCSGDVTGTPKIRLGTDVAWAYEQWQCIPDSSTVCYGACIGSAQIKFDPLTDPLSSDVIRSDLLLVDLVSPLSDLRTRLGGLRDPLVLDIPATGAMPDDTYTLECRRWAGNEWTTAGCSTNLVPRDVDGVPYVTCSCTFMGGYYTLFEGVYVAPTTPAPVTPPPEENEIEFTFVQNCSVVTSGDEAGFLSSFHSFIAGKMRVSTSRVKNLAILDVVGVGCICTYDLLEATGTEDTINFYAVDTIAEMMWKGILGASSPNGTPLNIYRSSLLKDGFMVNPARVAPVQKPATAGEIIAGLVCGLFLFLIMLGLACCFARALVGKAKVEASPPSSPPTSARREAFVAGGSSPPSGKMETYPRNLEKSGFHV</sequence>
<dbReference type="KEGG" id="bfo:118418099"/>
<reference evidence="11" key="2">
    <citation type="submission" date="2025-08" db="UniProtKB">
        <authorList>
            <consortium name="RefSeq"/>
        </authorList>
    </citation>
    <scope>IDENTIFICATION</scope>
    <source>
        <strain evidence="11">S238N-H82</strain>
        <tissue evidence="11">Testes</tissue>
    </source>
</reference>
<dbReference type="OMA" id="GANEYFC"/>
<proteinExistence type="predicted"/>
<dbReference type="GeneID" id="118418099"/>
<evidence type="ECO:0000256" key="6">
    <source>
        <dbReference type="SAM" id="MobiDB-lite"/>
    </source>
</evidence>
<feature type="signal peptide" evidence="8">
    <location>
        <begin position="1"/>
        <end position="21"/>
    </location>
</feature>
<dbReference type="RefSeq" id="XP_035679821.1">
    <property type="nucleotide sequence ID" value="XM_035823928.1"/>
</dbReference>